<dbReference type="InterPro" id="IPR011054">
    <property type="entry name" value="Rudment_hybrid_motif"/>
</dbReference>
<dbReference type="InterPro" id="IPR005479">
    <property type="entry name" value="CPAse_ATP-bd"/>
</dbReference>
<dbReference type="OrthoDB" id="9763189at2"/>
<dbReference type="Proteomes" id="UP000244940">
    <property type="component" value="Unassembled WGS sequence"/>
</dbReference>
<keyword evidence="3 10" id="KW-0436">Ligase</keyword>
<dbReference type="SUPFAM" id="SSF51246">
    <property type="entry name" value="Rudiment single hybrid motif"/>
    <property type="match status" value="1"/>
</dbReference>
<dbReference type="GO" id="GO:0004075">
    <property type="term" value="F:biotin carboxylase activity"/>
    <property type="evidence" value="ECO:0007669"/>
    <property type="project" value="UniProtKB-EC"/>
</dbReference>
<dbReference type="FunFam" id="3.30.1490.20:FF:000003">
    <property type="entry name" value="acetyl-CoA carboxylase isoform X1"/>
    <property type="match status" value="1"/>
</dbReference>
<dbReference type="EMBL" id="QEYD01000009">
    <property type="protein sequence ID" value="PWE27806.1"/>
    <property type="molecule type" value="Genomic_DNA"/>
</dbReference>
<dbReference type="InterPro" id="IPR016185">
    <property type="entry name" value="PreATP-grasp_dom_sf"/>
</dbReference>
<dbReference type="Pfam" id="PF02785">
    <property type="entry name" value="Biotin_carb_C"/>
    <property type="match status" value="1"/>
</dbReference>
<dbReference type="AlphaFoldDB" id="A0A2U2C7D8"/>
<evidence type="ECO:0000256" key="7">
    <source>
        <dbReference type="PROSITE-ProRule" id="PRU00409"/>
    </source>
</evidence>
<evidence type="ECO:0000313" key="10">
    <source>
        <dbReference type="EMBL" id="PWE27806.1"/>
    </source>
</evidence>
<feature type="domain" description="ATP-grasp" evidence="8">
    <location>
        <begin position="122"/>
        <end position="317"/>
    </location>
</feature>
<organism evidence="10 11">
    <name type="scientific">Pararhodobacter marinus</name>
    <dbReference type="NCBI Taxonomy" id="2184063"/>
    <lineage>
        <taxon>Bacteria</taxon>
        <taxon>Pseudomonadati</taxon>
        <taxon>Pseudomonadota</taxon>
        <taxon>Alphaproteobacteria</taxon>
        <taxon>Rhodobacterales</taxon>
        <taxon>Paracoccaceae</taxon>
        <taxon>Pararhodobacter</taxon>
    </lineage>
</organism>
<evidence type="ECO:0000256" key="2">
    <source>
        <dbReference type="ARBA" id="ARBA00013263"/>
    </source>
</evidence>
<evidence type="ECO:0000256" key="5">
    <source>
        <dbReference type="ARBA" id="ARBA00022840"/>
    </source>
</evidence>
<name>A0A2U2C7D8_9RHOB</name>
<dbReference type="InterPro" id="IPR005481">
    <property type="entry name" value="BC-like_N"/>
</dbReference>
<dbReference type="PROSITE" id="PS00867">
    <property type="entry name" value="CPSASE_2"/>
    <property type="match status" value="1"/>
</dbReference>
<dbReference type="GeneID" id="94366270"/>
<comment type="caution">
    <text evidence="10">The sequence shown here is derived from an EMBL/GenBank/DDBJ whole genome shotgun (WGS) entry which is preliminary data.</text>
</comment>
<evidence type="ECO:0000256" key="1">
    <source>
        <dbReference type="ARBA" id="ARBA00003761"/>
    </source>
</evidence>
<keyword evidence="11" id="KW-1185">Reference proteome</keyword>
<gene>
    <name evidence="10" type="ORF">C4N9_15345</name>
</gene>
<evidence type="ECO:0000259" key="8">
    <source>
        <dbReference type="PROSITE" id="PS50975"/>
    </source>
</evidence>
<keyword evidence="4 7" id="KW-0547">Nucleotide-binding</keyword>
<dbReference type="Pfam" id="PF00289">
    <property type="entry name" value="Biotin_carb_N"/>
    <property type="match status" value="1"/>
</dbReference>
<dbReference type="PROSITE" id="PS50975">
    <property type="entry name" value="ATP_GRASP"/>
    <property type="match status" value="1"/>
</dbReference>
<dbReference type="RefSeq" id="WP_109534221.1">
    <property type="nucleotide sequence ID" value="NZ_QEYD01000009.1"/>
</dbReference>
<protein>
    <recommendedName>
        <fullName evidence="2">biotin carboxylase</fullName>
        <ecNumber evidence="2">6.3.4.14</ecNumber>
    </recommendedName>
</protein>
<dbReference type="GO" id="GO:0005524">
    <property type="term" value="F:ATP binding"/>
    <property type="evidence" value="ECO:0007669"/>
    <property type="project" value="UniProtKB-UniRule"/>
</dbReference>
<dbReference type="SUPFAM" id="SSF56059">
    <property type="entry name" value="Glutathione synthetase ATP-binding domain-like"/>
    <property type="match status" value="1"/>
</dbReference>
<keyword evidence="5 7" id="KW-0067">ATP-binding</keyword>
<dbReference type="PANTHER" id="PTHR48095">
    <property type="entry name" value="PYRUVATE CARBOXYLASE SUBUNIT A"/>
    <property type="match status" value="1"/>
</dbReference>
<dbReference type="Pfam" id="PF02786">
    <property type="entry name" value="CPSase_L_D2"/>
    <property type="match status" value="1"/>
</dbReference>
<dbReference type="InterPro" id="IPR051602">
    <property type="entry name" value="ACC_Biotin_Carboxylase"/>
</dbReference>
<dbReference type="InterPro" id="IPR011761">
    <property type="entry name" value="ATP-grasp"/>
</dbReference>
<dbReference type="GO" id="GO:0046872">
    <property type="term" value="F:metal ion binding"/>
    <property type="evidence" value="ECO:0007669"/>
    <property type="project" value="InterPro"/>
</dbReference>
<dbReference type="PROSITE" id="PS50979">
    <property type="entry name" value="BC"/>
    <property type="match status" value="1"/>
</dbReference>
<comment type="function">
    <text evidence="1">This protein is a component of the acetyl coenzyme A carboxylase complex; first, biotin carboxylase catalyzes the carboxylation of the carrier protein and then the transcarboxylase transfers the carboxyl group to form malonyl-CoA.</text>
</comment>
<proteinExistence type="predicted"/>
<evidence type="ECO:0000256" key="3">
    <source>
        <dbReference type="ARBA" id="ARBA00022598"/>
    </source>
</evidence>
<sequence length="452" mass="48315">MPDIKRIFIANRGEIAVRIIRTARALGLETVLGVSAADTESLGAKLATRAVVLGPAPSKDSYLRVGTVIEAARGTGCDAVHPGYGFLSENRDLAQACADEGLIFIGPSPDNLSAVGDKLTARSHAVAARVPVVPGGTVETLDDATVLADKVGFPLLIKAVAGGGGKGMKRVDDATSLPAQLDMAMAEAEAAFGDSRVYLERFVTVGRHVEVQILSDGDTILHAGERDCSVQRRYQKVVEEAPAPHLPPELRRGLLDAAVRYARHIGYRSLGTVEFLVDVERSEFYFLEMNARVQVEHPVTEAITGLDLIALQIAIAEGKPLTLTQDDIRPSGHAVECRLNAEDMAQDFRPSPGRVTQAWFPALPGLRVDTHMLPGAMIPPYYDSMVAKLITWGATRDEAIARMLTALDVCVLDGITTNVPLHRAILSDAAFRKGGVDTTYLGKLLAGTGENA</sequence>
<feature type="domain" description="Biotin carboxylation" evidence="9">
    <location>
        <begin position="3"/>
        <end position="446"/>
    </location>
</feature>
<comment type="catalytic activity">
    <reaction evidence="6">
        <text>N(6)-biotinyl-L-lysyl-[protein] + hydrogencarbonate + ATP = N(6)-carboxybiotinyl-L-lysyl-[protein] + ADP + phosphate + H(+)</text>
        <dbReference type="Rhea" id="RHEA:13501"/>
        <dbReference type="Rhea" id="RHEA-COMP:10505"/>
        <dbReference type="Rhea" id="RHEA-COMP:10506"/>
        <dbReference type="ChEBI" id="CHEBI:15378"/>
        <dbReference type="ChEBI" id="CHEBI:17544"/>
        <dbReference type="ChEBI" id="CHEBI:30616"/>
        <dbReference type="ChEBI" id="CHEBI:43474"/>
        <dbReference type="ChEBI" id="CHEBI:83144"/>
        <dbReference type="ChEBI" id="CHEBI:83145"/>
        <dbReference type="ChEBI" id="CHEBI:456216"/>
        <dbReference type="EC" id="6.3.4.14"/>
    </reaction>
</comment>
<evidence type="ECO:0000259" key="9">
    <source>
        <dbReference type="PROSITE" id="PS50979"/>
    </source>
</evidence>
<evidence type="ECO:0000313" key="11">
    <source>
        <dbReference type="Proteomes" id="UP000244940"/>
    </source>
</evidence>
<dbReference type="PANTHER" id="PTHR48095:SF2">
    <property type="entry name" value="BIOTIN CARBOXYLASE, CHLOROPLASTIC"/>
    <property type="match status" value="1"/>
</dbReference>
<dbReference type="EC" id="6.3.4.14" evidence="2"/>
<dbReference type="SUPFAM" id="SSF52440">
    <property type="entry name" value="PreATP-grasp domain"/>
    <property type="match status" value="1"/>
</dbReference>
<reference evidence="10 11" key="1">
    <citation type="submission" date="2018-05" db="EMBL/GenBank/DDBJ databases">
        <title>Pararhodobacter marina sp. nov., isolated from deep-sea water of the Indian Ocean.</title>
        <authorList>
            <person name="Lai Q.Sr."/>
            <person name="Liu X."/>
            <person name="Shao Z."/>
        </authorList>
    </citation>
    <scope>NUCLEOTIDE SEQUENCE [LARGE SCALE GENOMIC DNA]</scope>
    <source>
        <strain evidence="10 11">CIC4N-9</strain>
    </source>
</reference>
<evidence type="ECO:0000256" key="6">
    <source>
        <dbReference type="ARBA" id="ARBA00048600"/>
    </source>
</evidence>
<accession>A0A2U2C7D8</accession>
<dbReference type="SMART" id="SM00878">
    <property type="entry name" value="Biotin_carb_C"/>
    <property type="match status" value="1"/>
</dbReference>
<evidence type="ECO:0000256" key="4">
    <source>
        <dbReference type="ARBA" id="ARBA00022741"/>
    </source>
</evidence>
<dbReference type="Gene3D" id="3.30.470.20">
    <property type="entry name" value="ATP-grasp fold, B domain"/>
    <property type="match status" value="1"/>
</dbReference>
<dbReference type="InterPro" id="IPR011764">
    <property type="entry name" value="Biotin_carboxylation_dom"/>
</dbReference>
<dbReference type="InterPro" id="IPR005482">
    <property type="entry name" value="Biotin_COase_C"/>
</dbReference>